<dbReference type="InterPro" id="IPR036259">
    <property type="entry name" value="MFS_trans_sf"/>
</dbReference>
<evidence type="ECO:0000256" key="1">
    <source>
        <dbReference type="ARBA" id="ARBA00004141"/>
    </source>
</evidence>
<dbReference type="SUPFAM" id="SSF103473">
    <property type="entry name" value="MFS general substrate transporter"/>
    <property type="match status" value="1"/>
</dbReference>
<feature type="transmembrane region" description="Helical" evidence="6">
    <location>
        <begin position="67"/>
        <end position="90"/>
    </location>
</feature>
<keyword evidence="3 6" id="KW-1133">Transmembrane helix</keyword>
<feature type="transmembrane region" description="Helical" evidence="6">
    <location>
        <begin position="213"/>
        <end position="233"/>
    </location>
</feature>
<dbReference type="GO" id="GO:0005886">
    <property type="term" value="C:plasma membrane"/>
    <property type="evidence" value="ECO:0007669"/>
    <property type="project" value="TreeGrafter"/>
</dbReference>
<dbReference type="Proteomes" id="UP000198372">
    <property type="component" value="Unassembled WGS sequence"/>
</dbReference>
<keyword evidence="2 6" id="KW-0812">Transmembrane</keyword>
<dbReference type="PANTHER" id="PTHR23501">
    <property type="entry name" value="MAJOR FACILITATOR SUPERFAMILY"/>
    <property type="match status" value="1"/>
</dbReference>
<feature type="region of interest" description="Disordered" evidence="5">
    <location>
        <begin position="1"/>
        <end position="22"/>
    </location>
</feature>
<dbReference type="CDD" id="cd17502">
    <property type="entry name" value="MFS_Azr1_MDR_like"/>
    <property type="match status" value="1"/>
</dbReference>
<evidence type="ECO:0000259" key="7">
    <source>
        <dbReference type="PROSITE" id="PS50850"/>
    </source>
</evidence>
<evidence type="ECO:0000256" key="4">
    <source>
        <dbReference type="ARBA" id="ARBA00023136"/>
    </source>
</evidence>
<keyword evidence="9" id="KW-1185">Reference proteome</keyword>
<dbReference type="GO" id="GO:0022857">
    <property type="term" value="F:transmembrane transporter activity"/>
    <property type="evidence" value="ECO:0007669"/>
    <property type="project" value="InterPro"/>
</dbReference>
<feature type="transmembrane region" description="Helical" evidence="6">
    <location>
        <begin position="370"/>
        <end position="387"/>
    </location>
</feature>
<dbReference type="EMBL" id="FMSP01000009">
    <property type="protein sequence ID" value="SCV72438.1"/>
    <property type="molecule type" value="Genomic_DNA"/>
</dbReference>
<gene>
    <name evidence="8" type="ORF">BQ2448_3975</name>
</gene>
<dbReference type="OrthoDB" id="10021397at2759"/>
<dbReference type="PROSITE" id="PS50850">
    <property type="entry name" value="MFS"/>
    <property type="match status" value="1"/>
</dbReference>
<evidence type="ECO:0000256" key="3">
    <source>
        <dbReference type="ARBA" id="ARBA00022989"/>
    </source>
</evidence>
<dbReference type="Gene3D" id="1.20.1250.20">
    <property type="entry name" value="MFS general substrate transporter like domains"/>
    <property type="match status" value="1"/>
</dbReference>
<protein>
    <submittedName>
        <fullName evidence="8">BQ2448_3975 protein</fullName>
    </submittedName>
</protein>
<organism evidence="8 9">
    <name type="scientific">Microbotryum intermedium</name>
    <dbReference type="NCBI Taxonomy" id="269621"/>
    <lineage>
        <taxon>Eukaryota</taxon>
        <taxon>Fungi</taxon>
        <taxon>Dikarya</taxon>
        <taxon>Basidiomycota</taxon>
        <taxon>Pucciniomycotina</taxon>
        <taxon>Microbotryomycetes</taxon>
        <taxon>Microbotryales</taxon>
        <taxon>Microbotryaceae</taxon>
        <taxon>Microbotryum</taxon>
    </lineage>
</organism>
<dbReference type="PANTHER" id="PTHR23501:SF102">
    <property type="entry name" value="DRUG TRANSPORTER, PUTATIVE (AFU_ORTHOLOGUE AFUA_3G08530)-RELATED"/>
    <property type="match status" value="1"/>
</dbReference>
<feature type="transmembrane region" description="Helical" evidence="6">
    <location>
        <begin position="341"/>
        <end position="358"/>
    </location>
</feature>
<dbReference type="InterPro" id="IPR011701">
    <property type="entry name" value="MFS"/>
</dbReference>
<reference evidence="9" key="1">
    <citation type="submission" date="2016-09" db="EMBL/GenBank/DDBJ databases">
        <authorList>
            <person name="Jeantristanb JTB J.-T."/>
            <person name="Ricardo R."/>
        </authorList>
    </citation>
    <scope>NUCLEOTIDE SEQUENCE [LARGE SCALE GENOMIC DNA]</scope>
</reference>
<evidence type="ECO:0000313" key="8">
    <source>
        <dbReference type="EMBL" id="SCV72438.1"/>
    </source>
</evidence>
<evidence type="ECO:0000256" key="2">
    <source>
        <dbReference type="ARBA" id="ARBA00022692"/>
    </source>
</evidence>
<feature type="transmembrane region" description="Helical" evidence="6">
    <location>
        <begin position="275"/>
        <end position="295"/>
    </location>
</feature>
<feature type="domain" description="Major facilitator superfamily (MFS) profile" evidence="7">
    <location>
        <begin position="148"/>
        <end position="565"/>
    </location>
</feature>
<dbReference type="PRINTS" id="PR01036">
    <property type="entry name" value="TCRTETB"/>
</dbReference>
<dbReference type="Pfam" id="PF07690">
    <property type="entry name" value="MFS_1"/>
    <property type="match status" value="1"/>
</dbReference>
<feature type="transmembrane region" description="Helical" evidence="6">
    <location>
        <begin position="580"/>
        <end position="598"/>
    </location>
</feature>
<feature type="transmembrane region" description="Helical" evidence="6">
    <location>
        <begin position="447"/>
        <end position="465"/>
    </location>
</feature>
<keyword evidence="4 6" id="KW-0472">Membrane</keyword>
<dbReference type="InterPro" id="IPR020846">
    <property type="entry name" value="MFS_dom"/>
</dbReference>
<evidence type="ECO:0000313" key="9">
    <source>
        <dbReference type="Proteomes" id="UP000198372"/>
    </source>
</evidence>
<dbReference type="Gene3D" id="1.20.1720.10">
    <property type="entry name" value="Multidrug resistance protein D"/>
    <property type="match status" value="1"/>
</dbReference>
<evidence type="ECO:0000256" key="5">
    <source>
        <dbReference type="SAM" id="MobiDB-lite"/>
    </source>
</evidence>
<evidence type="ECO:0000256" key="6">
    <source>
        <dbReference type="SAM" id="Phobius"/>
    </source>
</evidence>
<feature type="compositionally biased region" description="Polar residues" evidence="5">
    <location>
        <begin position="8"/>
        <end position="22"/>
    </location>
</feature>
<comment type="subcellular location">
    <subcellularLocation>
        <location evidence="1">Membrane</location>
        <topology evidence="1">Multi-pass membrane protein</topology>
    </subcellularLocation>
</comment>
<proteinExistence type="predicted"/>
<name>A0A238FMM2_9BASI</name>
<sequence>MSAAAQGDATSGTNSPTPTVTQIMAGSTLKPDLSQPAEPATSGVGDEGGAEAVAWKDAVHVVPKNNLWIVFPGYVYSAFCLFGASILRLLMHSDLPSSSFVQAESVRIHLSYSADGRRPAALLARGQARVGPAGIGKLKYGYLRVLSGLLRTVLTLFLAALDQTIVSTALPTISRELGGSSRAYAWVGTGASWSSSASYLPDGKAAVIFGRKIVLYAVIAIFLFGSAMCGAAQNMTWLCVCRGVQGVGGGGIIQLTQICVADIIPLRQRSKYSGFLGTTWGIAAVLGPLIGGVFTDTVSWRWVFFINLPTGGIALLVLIFYLNLNPHKTAPVADLVRTFDFLGLGLIVGGLILLLVGFSSGERSWKSAETIALLVIGGVMLCVAGFVETHTKRSPIIPAFYLPVYFQSRGSNALESGLRLMPFSVVSAMMSICSGFIINKTGRVKEPIIVGFFIFTVGTALLATLSEKSSLGMEVGYQLIAAIGVGNLFQSAYVATQSSVAIEDMPTATSTVGLIRSLGGTVGISVSGALYASQLRSRLAGIPNYTGTASTQGDLSSLVLIEPPELRAQVLHAYARAINSPWIVGAPLLFVSSILVCFQKHYSLDRKTVSGGAKNKVVDGNAEKLEEKAVAKDDEVVEEERPRVSDVYPIRSEEEGRNVLEKQEDVRLQGEKNV</sequence>
<dbReference type="AlphaFoldDB" id="A0A238FMM2"/>
<feature type="transmembrane region" description="Helical" evidence="6">
    <location>
        <begin position="420"/>
        <end position="438"/>
    </location>
</feature>
<accession>A0A238FMM2</accession>
<feature type="transmembrane region" description="Helical" evidence="6">
    <location>
        <begin position="302"/>
        <end position="321"/>
    </location>
</feature>